<feature type="region of interest" description="Disordered" evidence="1">
    <location>
        <begin position="88"/>
        <end position="112"/>
    </location>
</feature>
<name>A0ABR3VKU2_9PEZI</name>
<accession>A0ABR3VKU2</accession>
<protein>
    <submittedName>
        <fullName evidence="2">Uncharacterized protein</fullName>
    </submittedName>
</protein>
<evidence type="ECO:0000313" key="3">
    <source>
        <dbReference type="Proteomes" id="UP001586593"/>
    </source>
</evidence>
<comment type="caution">
    <text evidence="2">The sequence shown here is derived from an EMBL/GenBank/DDBJ whole genome shotgun (WGS) entry which is preliminary data.</text>
</comment>
<sequence>MEGRRGNECRLCRYATKRIPGPFPRGDTNGMTGAPVIPTLSRPRFLTREMKHPTGYDRRRTASGLVGLSAGRVVCWSGVVCWPGTSHAGPLTTPAGGEEMTMGSTRGGEDVPRCAHRAVGDVISAAQAPQETHLGIEENQRASHGLSSTGFPHGLPPRASPQTTNR</sequence>
<feature type="region of interest" description="Disordered" evidence="1">
    <location>
        <begin position="140"/>
        <end position="166"/>
    </location>
</feature>
<organism evidence="2 3">
    <name type="scientific">Phialemonium thermophilum</name>
    <dbReference type="NCBI Taxonomy" id="223376"/>
    <lineage>
        <taxon>Eukaryota</taxon>
        <taxon>Fungi</taxon>
        <taxon>Dikarya</taxon>
        <taxon>Ascomycota</taxon>
        <taxon>Pezizomycotina</taxon>
        <taxon>Sordariomycetes</taxon>
        <taxon>Sordariomycetidae</taxon>
        <taxon>Cephalothecales</taxon>
        <taxon>Cephalothecaceae</taxon>
        <taxon>Phialemonium</taxon>
    </lineage>
</organism>
<proteinExistence type="predicted"/>
<dbReference type="EMBL" id="JAZHXJ010001942">
    <property type="protein sequence ID" value="KAL1842519.1"/>
    <property type="molecule type" value="Genomic_DNA"/>
</dbReference>
<gene>
    <name evidence="2" type="ORF">VTK73DRAFT_3105</name>
</gene>
<keyword evidence="3" id="KW-1185">Reference proteome</keyword>
<dbReference type="Proteomes" id="UP001586593">
    <property type="component" value="Unassembled WGS sequence"/>
</dbReference>
<evidence type="ECO:0000256" key="1">
    <source>
        <dbReference type="SAM" id="MobiDB-lite"/>
    </source>
</evidence>
<evidence type="ECO:0000313" key="2">
    <source>
        <dbReference type="EMBL" id="KAL1842519.1"/>
    </source>
</evidence>
<reference evidence="2 3" key="1">
    <citation type="journal article" date="2024" name="Commun. Biol.">
        <title>Comparative genomic analysis of thermophilic fungi reveals convergent evolutionary adaptations and gene losses.</title>
        <authorList>
            <person name="Steindorff A.S."/>
            <person name="Aguilar-Pontes M.V."/>
            <person name="Robinson A.J."/>
            <person name="Andreopoulos B."/>
            <person name="LaButti K."/>
            <person name="Kuo A."/>
            <person name="Mondo S."/>
            <person name="Riley R."/>
            <person name="Otillar R."/>
            <person name="Haridas S."/>
            <person name="Lipzen A."/>
            <person name="Grimwood J."/>
            <person name="Schmutz J."/>
            <person name="Clum A."/>
            <person name="Reid I.D."/>
            <person name="Moisan M.C."/>
            <person name="Butler G."/>
            <person name="Nguyen T.T.M."/>
            <person name="Dewar K."/>
            <person name="Conant G."/>
            <person name="Drula E."/>
            <person name="Henrissat B."/>
            <person name="Hansel C."/>
            <person name="Singer S."/>
            <person name="Hutchinson M.I."/>
            <person name="de Vries R.P."/>
            <person name="Natvig D.O."/>
            <person name="Powell A.J."/>
            <person name="Tsang A."/>
            <person name="Grigoriev I.V."/>
        </authorList>
    </citation>
    <scope>NUCLEOTIDE SEQUENCE [LARGE SCALE GENOMIC DNA]</scope>
    <source>
        <strain evidence="2 3">ATCC 24622</strain>
    </source>
</reference>